<dbReference type="EMBL" id="LAZR01018624">
    <property type="protein sequence ID" value="KKL95644.1"/>
    <property type="molecule type" value="Genomic_DNA"/>
</dbReference>
<protein>
    <submittedName>
        <fullName evidence="1">Uncharacterized protein</fullName>
    </submittedName>
</protein>
<proteinExistence type="predicted"/>
<dbReference type="AlphaFoldDB" id="A0A0F9G9V3"/>
<reference evidence="1" key="1">
    <citation type="journal article" date="2015" name="Nature">
        <title>Complex archaea that bridge the gap between prokaryotes and eukaryotes.</title>
        <authorList>
            <person name="Spang A."/>
            <person name="Saw J.H."/>
            <person name="Jorgensen S.L."/>
            <person name="Zaremba-Niedzwiedzka K."/>
            <person name="Martijn J."/>
            <person name="Lind A.E."/>
            <person name="van Eijk R."/>
            <person name="Schleper C."/>
            <person name="Guy L."/>
            <person name="Ettema T.J."/>
        </authorList>
    </citation>
    <scope>NUCLEOTIDE SEQUENCE</scope>
</reference>
<name>A0A0F9G9V3_9ZZZZ</name>
<evidence type="ECO:0000313" key="1">
    <source>
        <dbReference type="EMBL" id="KKL95644.1"/>
    </source>
</evidence>
<accession>A0A0F9G9V3</accession>
<organism evidence="1">
    <name type="scientific">marine sediment metagenome</name>
    <dbReference type="NCBI Taxonomy" id="412755"/>
    <lineage>
        <taxon>unclassified sequences</taxon>
        <taxon>metagenomes</taxon>
        <taxon>ecological metagenomes</taxon>
    </lineage>
</organism>
<sequence length="58" mass="6513">MASWLSENLNEREEVTSAAARLNGWSLTSTGTEHRYVAFKDGDRTASMNILGYYVDKV</sequence>
<gene>
    <name evidence="1" type="ORF">LCGC14_1852510</name>
</gene>
<comment type="caution">
    <text evidence="1">The sequence shown here is derived from an EMBL/GenBank/DDBJ whole genome shotgun (WGS) entry which is preliminary data.</text>
</comment>